<accession>A0ABV0U4D6</accession>
<sequence length="99" mass="11730">MFTCIILKRHITVFAHCLRHTCGCMLWKYFKHSAAFRTIMAKSKEMSQDIRKRIVDPRTFQMSEGALFIWSNNIVPQHWNVQPSYQTQNRNKSPRDDVG</sequence>
<evidence type="ECO:0000313" key="2">
    <source>
        <dbReference type="Proteomes" id="UP001482620"/>
    </source>
</evidence>
<proteinExistence type="predicted"/>
<dbReference type="EMBL" id="JAHRIQ010057933">
    <property type="protein sequence ID" value="MEQ2239008.1"/>
    <property type="molecule type" value="Genomic_DNA"/>
</dbReference>
<evidence type="ECO:0000313" key="1">
    <source>
        <dbReference type="EMBL" id="MEQ2239008.1"/>
    </source>
</evidence>
<comment type="caution">
    <text evidence="1">The sequence shown here is derived from an EMBL/GenBank/DDBJ whole genome shotgun (WGS) entry which is preliminary data.</text>
</comment>
<name>A0ABV0U4D6_9TELE</name>
<keyword evidence="2" id="KW-1185">Reference proteome</keyword>
<dbReference type="Proteomes" id="UP001482620">
    <property type="component" value="Unassembled WGS sequence"/>
</dbReference>
<gene>
    <name evidence="1" type="ORF">ILYODFUR_000141</name>
</gene>
<protein>
    <submittedName>
        <fullName evidence="1">Uncharacterized protein</fullName>
    </submittedName>
</protein>
<organism evidence="1 2">
    <name type="scientific">Ilyodon furcidens</name>
    <name type="common">goldbreast splitfin</name>
    <dbReference type="NCBI Taxonomy" id="33524"/>
    <lineage>
        <taxon>Eukaryota</taxon>
        <taxon>Metazoa</taxon>
        <taxon>Chordata</taxon>
        <taxon>Craniata</taxon>
        <taxon>Vertebrata</taxon>
        <taxon>Euteleostomi</taxon>
        <taxon>Actinopterygii</taxon>
        <taxon>Neopterygii</taxon>
        <taxon>Teleostei</taxon>
        <taxon>Neoteleostei</taxon>
        <taxon>Acanthomorphata</taxon>
        <taxon>Ovalentaria</taxon>
        <taxon>Atherinomorphae</taxon>
        <taxon>Cyprinodontiformes</taxon>
        <taxon>Goodeidae</taxon>
        <taxon>Ilyodon</taxon>
    </lineage>
</organism>
<reference evidence="1 2" key="1">
    <citation type="submission" date="2021-06" db="EMBL/GenBank/DDBJ databases">
        <authorList>
            <person name="Palmer J.M."/>
        </authorList>
    </citation>
    <scope>NUCLEOTIDE SEQUENCE [LARGE SCALE GENOMIC DNA]</scope>
    <source>
        <strain evidence="2">if_2019</strain>
        <tissue evidence="1">Muscle</tissue>
    </source>
</reference>